<dbReference type="EMBL" id="CP001739">
    <property type="protein sequence ID" value="ACZ10528.1"/>
    <property type="molecule type" value="Genomic_DNA"/>
</dbReference>
<evidence type="ECO:0000313" key="3">
    <source>
        <dbReference type="Proteomes" id="UP000000845"/>
    </source>
</evidence>
<protein>
    <recommendedName>
        <fullName evidence="1">YozE SAM-like domain-containing protein</fullName>
    </recommendedName>
</protein>
<proteinExistence type="predicted"/>
<organism evidence="2 3">
    <name type="scientific">Sebaldella termitidis (strain ATCC 33386 / NCTC 11300)</name>
    <dbReference type="NCBI Taxonomy" id="526218"/>
    <lineage>
        <taxon>Bacteria</taxon>
        <taxon>Fusobacteriati</taxon>
        <taxon>Fusobacteriota</taxon>
        <taxon>Fusobacteriia</taxon>
        <taxon>Fusobacteriales</taxon>
        <taxon>Leptotrichiaceae</taxon>
        <taxon>Sebaldella</taxon>
    </lineage>
</organism>
<sequence length="101" mass="11692">MAAIIEEPLYASYYNWITLFKNIETPIGELATNIAGDPCFPKYSDSPQEILDYIYSSYLLLAGEHSSILETFQYSWLLYKFEIGEAIYRNGRIQYADSKKI</sequence>
<gene>
    <name evidence="2" type="ordered locus">Sterm_3694</name>
</gene>
<evidence type="ECO:0000313" key="2">
    <source>
        <dbReference type="EMBL" id="ACZ10528.1"/>
    </source>
</evidence>
<dbReference type="AlphaFoldDB" id="D1ARP2"/>
<dbReference type="HOGENOM" id="CLU_2289707_0_0_0"/>
<dbReference type="Proteomes" id="UP000000845">
    <property type="component" value="Chromosome"/>
</dbReference>
<accession>D1ARP2</accession>
<keyword evidence="3" id="KW-1185">Reference proteome</keyword>
<dbReference type="SUPFAM" id="SSF140652">
    <property type="entry name" value="YozE-like"/>
    <property type="match status" value="1"/>
</dbReference>
<feature type="domain" description="YozE SAM-like" evidence="1">
    <location>
        <begin position="12"/>
        <end position="80"/>
    </location>
</feature>
<reference evidence="3" key="1">
    <citation type="submission" date="2009-09" db="EMBL/GenBank/DDBJ databases">
        <title>The complete chromosome of Sebaldella termitidis ATCC 33386.</title>
        <authorList>
            <consortium name="US DOE Joint Genome Institute (JGI-PGF)"/>
            <person name="Lucas S."/>
            <person name="Copeland A."/>
            <person name="Lapidus A."/>
            <person name="Glavina del Rio T."/>
            <person name="Dalin E."/>
            <person name="Tice H."/>
            <person name="Bruce D."/>
            <person name="Goodwin L."/>
            <person name="Pitluck S."/>
            <person name="Kyrpides N."/>
            <person name="Mavromatis K."/>
            <person name="Ivanova N."/>
            <person name="Mikhailova N."/>
            <person name="Sims D."/>
            <person name="Meincke L."/>
            <person name="Brettin T."/>
            <person name="Detter J.C."/>
            <person name="Han C."/>
            <person name="Larimer F."/>
            <person name="Land M."/>
            <person name="Hauser L."/>
            <person name="Markowitz V."/>
            <person name="Cheng J.F."/>
            <person name="Hugenholtz P."/>
            <person name="Woyke T."/>
            <person name="Wu D."/>
            <person name="Eisen J.A."/>
        </authorList>
    </citation>
    <scope>NUCLEOTIDE SEQUENCE [LARGE SCALE GENOMIC DNA]</scope>
    <source>
        <strain evidence="3">ATCC 33386 / NCTC 11300</strain>
    </source>
</reference>
<dbReference type="InterPro" id="IPR036806">
    <property type="entry name" value="YozE_SAM-like_sf"/>
</dbReference>
<dbReference type="eggNOG" id="COG4479">
    <property type="taxonomic scope" value="Bacteria"/>
</dbReference>
<dbReference type="InterPro" id="IPR023089">
    <property type="entry name" value="YozE_SAM-like"/>
</dbReference>
<dbReference type="Pfam" id="PF06855">
    <property type="entry name" value="YozE_SAM_like"/>
    <property type="match status" value="1"/>
</dbReference>
<dbReference type="RefSeq" id="WP_012863110.1">
    <property type="nucleotide sequence ID" value="NC_013517.1"/>
</dbReference>
<evidence type="ECO:0000259" key="1">
    <source>
        <dbReference type="Pfam" id="PF06855"/>
    </source>
</evidence>
<dbReference type="Gene3D" id="1.10.150.260">
    <property type="entry name" value="YozE SAM-like"/>
    <property type="match status" value="1"/>
</dbReference>
<name>D1ARP2_SEBTE</name>
<dbReference type="KEGG" id="str:Sterm_3694"/>
<reference evidence="2 3" key="2">
    <citation type="journal article" date="2010" name="Stand. Genomic Sci.">
        <title>Complete genome sequence of Sebaldella termitidis type strain (NCTC 11300).</title>
        <authorList>
            <person name="Harmon-Smith M."/>
            <person name="Celia L."/>
            <person name="Chertkov O."/>
            <person name="Lapidus A."/>
            <person name="Copeland A."/>
            <person name="Glavina Del Rio T."/>
            <person name="Nolan M."/>
            <person name="Lucas S."/>
            <person name="Tice H."/>
            <person name="Cheng J.F."/>
            <person name="Han C."/>
            <person name="Detter J.C."/>
            <person name="Bruce D."/>
            <person name="Goodwin L."/>
            <person name="Pitluck S."/>
            <person name="Pati A."/>
            <person name="Liolios K."/>
            <person name="Ivanova N."/>
            <person name="Mavromatis K."/>
            <person name="Mikhailova N."/>
            <person name="Chen A."/>
            <person name="Palaniappan K."/>
            <person name="Land M."/>
            <person name="Hauser L."/>
            <person name="Chang Y.J."/>
            <person name="Jeffries C.D."/>
            <person name="Brettin T."/>
            <person name="Goker M."/>
            <person name="Beck B."/>
            <person name="Bristow J."/>
            <person name="Eisen J.A."/>
            <person name="Markowitz V."/>
            <person name="Hugenholtz P."/>
            <person name="Kyrpides N.C."/>
            <person name="Klenk H.P."/>
            <person name="Chen F."/>
        </authorList>
    </citation>
    <scope>NUCLEOTIDE SEQUENCE [LARGE SCALE GENOMIC DNA]</scope>
    <source>
        <strain evidence="3">ATCC 33386 / NCTC 11300</strain>
    </source>
</reference>